<feature type="domain" description="SnoaL-like" evidence="1">
    <location>
        <begin position="12"/>
        <end position="146"/>
    </location>
</feature>
<dbReference type="Proteomes" id="UP001142374">
    <property type="component" value="Unassembled WGS sequence"/>
</dbReference>
<dbReference type="EMBL" id="JANIID010000061">
    <property type="protein sequence ID" value="MCQ8774951.1"/>
    <property type="molecule type" value="Genomic_DNA"/>
</dbReference>
<comment type="caution">
    <text evidence="2">The sequence shown here is derived from an EMBL/GenBank/DDBJ whole genome shotgun (WGS) entry which is preliminary data.</text>
</comment>
<evidence type="ECO:0000313" key="3">
    <source>
        <dbReference type="Proteomes" id="UP001142374"/>
    </source>
</evidence>
<dbReference type="AlphaFoldDB" id="A0A9X2LN79"/>
<dbReference type="InterPro" id="IPR032710">
    <property type="entry name" value="NTF2-like_dom_sf"/>
</dbReference>
<evidence type="ECO:0000313" key="2">
    <source>
        <dbReference type="EMBL" id="MCQ8774951.1"/>
    </source>
</evidence>
<gene>
    <name evidence="2" type="ORF">NQU55_35105</name>
</gene>
<dbReference type="Gene3D" id="3.10.450.50">
    <property type="match status" value="1"/>
</dbReference>
<organism evidence="2 3">
    <name type="scientific">Streptomyces telluris</name>
    <dbReference type="NCBI Taxonomy" id="2720021"/>
    <lineage>
        <taxon>Bacteria</taxon>
        <taxon>Bacillati</taxon>
        <taxon>Actinomycetota</taxon>
        <taxon>Actinomycetes</taxon>
        <taxon>Kitasatosporales</taxon>
        <taxon>Streptomycetaceae</taxon>
        <taxon>Streptomyces</taxon>
    </lineage>
</organism>
<protein>
    <submittedName>
        <fullName evidence="2">Nuclear transport factor 2 family protein</fullName>
    </submittedName>
</protein>
<name>A0A9X2LN79_9ACTN</name>
<reference evidence="2" key="1">
    <citation type="submission" date="2022-06" db="EMBL/GenBank/DDBJ databases">
        <title>WGS of actinobacteria.</title>
        <authorList>
            <person name="Thawai C."/>
        </authorList>
    </citation>
    <scope>NUCLEOTIDE SEQUENCE</scope>
    <source>
        <strain evidence="2">AA8</strain>
    </source>
</reference>
<dbReference type="RefSeq" id="WP_168093155.1">
    <property type="nucleotide sequence ID" value="NZ_JAATER010000123.1"/>
</dbReference>
<dbReference type="SUPFAM" id="SSF54427">
    <property type="entry name" value="NTF2-like"/>
    <property type="match status" value="1"/>
</dbReference>
<dbReference type="Pfam" id="PF13577">
    <property type="entry name" value="SnoaL_4"/>
    <property type="match status" value="1"/>
</dbReference>
<keyword evidence="3" id="KW-1185">Reference proteome</keyword>
<proteinExistence type="predicted"/>
<dbReference type="InterPro" id="IPR037401">
    <property type="entry name" value="SnoaL-like"/>
</dbReference>
<accession>A0A9X2LN79</accession>
<evidence type="ECO:0000259" key="1">
    <source>
        <dbReference type="Pfam" id="PF13577"/>
    </source>
</evidence>
<sequence>MDLNQMHEQLRALTDRAAVERLVTRYLRSLDEGPFDAAWARTFFTDDAWSETPVGVYEGIDAQLSSTGGAMALFERTVHFGTNLDVELDGDRAALRWNQLSTHVLKEDGGPEGDGGARGERLFVSGGHCEAEAVRSADGAWRFRRLALRIAWTQGRPPVLPA</sequence>